<keyword evidence="9" id="KW-0482">Metalloprotease</keyword>
<accession>A0A1I8Q4W3</accession>
<comment type="similarity">
    <text evidence="2 10">Belongs to the peptidase M14 family.</text>
</comment>
<dbReference type="GO" id="GO:0008270">
    <property type="term" value="F:zinc ion binding"/>
    <property type="evidence" value="ECO:0007669"/>
    <property type="project" value="InterPro"/>
</dbReference>
<dbReference type="GO" id="GO:0006508">
    <property type="term" value="P:proteolysis"/>
    <property type="evidence" value="ECO:0007669"/>
    <property type="project" value="UniProtKB-KW"/>
</dbReference>
<keyword evidence="5" id="KW-0479">Metal-binding</keyword>
<dbReference type="SUPFAM" id="SSF54897">
    <property type="entry name" value="Protease propeptides/inhibitors"/>
    <property type="match status" value="1"/>
</dbReference>
<dbReference type="Proteomes" id="UP000095300">
    <property type="component" value="Unassembled WGS sequence"/>
</dbReference>
<evidence type="ECO:0000256" key="10">
    <source>
        <dbReference type="PROSITE-ProRule" id="PRU01379"/>
    </source>
</evidence>
<evidence type="ECO:0000313" key="13">
    <source>
        <dbReference type="Proteomes" id="UP000095300"/>
    </source>
</evidence>
<keyword evidence="8" id="KW-0862">Zinc</keyword>
<evidence type="ECO:0000256" key="5">
    <source>
        <dbReference type="ARBA" id="ARBA00022723"/>
    </source>
</evidence>
<organism evidence="12 13">
    <name type="scientific">Stomoxys calcitrans</name>
    <name type="common">Stable fly</name>
    <name type="synonym">Conops calcitrans</name>
    <dbReference type="NCBI Taxonomy" id="35570"/>
    <lineage>
        <taxon>Eukaryota</taxon>
        <taxon>Metazoa</taxon>
        <taxon>Ecdysozoa</taxon>
        <taxon>Arthropoda</taxon>
        <taxon>Hexapoda</taxon>
        <taxon>Insecta</taxon>
        <taxon>Pterygota</taxon>
        <taxon>Neoptera</taxon>
        <taxon>Endopterygota</taxon>
        <taxon>Diptera</taxon>
        <taxon>Brachycera</taxon>
        <taxon>Muscomorpha</taxon>
        <taxon>Muscoidea</taxon>
        <taxon>Muscidae</taxon>
        <taxon>Stomoxys</taxon>
    </lineage>
</organism>
<dbReference type="PANTHER" id="PTHR11705">
    <property type="entry name" value="PROTEASE FAMILY M14 CARBOXYPEPTIDASE A,B"/>
    <property type="match status" value="1"/>
</dbReference>
<dbReference type="VEuPathDB" id="VectorBase:SCAU013932"/>
<evidence type="ECO:0000256" key="6">
    <source>
        <dbReference type="ARBA" id="ARBA00022729"/>
    </source>
</evidence>
<dbReference type="PRINTS" id="PR00765">
    <property type="entry name" value="CRBOXYPTASEA"/>
</dbReference>
<dbReference type="Gene3D" id="3.40.630.10">
    <property type="entry name" value="Zn peptidases"/>
    <property type="match status" value="1"/>
</dbReference>
<evidence type="ECO:0000259" key="11">
    <source>
        <dbReference type="PROSITE" id="PS52035"/>
    </source>
</evidence>
<dbReference type="EnsemblMetazoa" id="SCAU013932-RA">
    <property type="protein sequence ID" value="SCAU013932-PA"/>
    <property type="gene ID" value="SCAU013932"/>
</dbReference>
<evidence type="ECO:0000256" key="1">
    <source>
        <dbReference type="ARBA" id="ARBA00001947"/>
    </source>
</evidence>
<reference evidence="12" key="1">
    <citation type="submission" date="2020-05" db="UniProtKB">
        <authorList>
            <consortium name="EnsemblMetazoa"/>
        </authorList>
    </citation>
    <scope>IDENTIFICATION</scope>
    <source>
        <strain evidence="12">USDA</strain>
    </source>
</reference>
<keyword evidence="7" id="KW-0378">Hydrolase</keyword>
<name>A0A1I8Q4W3_STOCA</name>
<dbReference type="Pfam" id="PF00246">
    <property type="entry name" value="Peptidase_M14"/>
    <property type="match status" value="1"/>
</dbReference>
<evidence type="ECO:0000256" key="9">
    <source>
        <dbReference type="ARBA" id="ARBA00023049"/>
    </source>
</evidence>
<evidence type="ECO:0000256" key="8">
    <source>
        <dbReference type="ARBA" id="ARBA00022833"/>
    </source>
</evidence>
<proteinExistence type="inferred from homology"/>
<evidence type="ECO:0000256" key="7">
    <source>
        <dbReference type="ARBA" id="ARBA00022801"/>
    </source>
</evidence>
<dbReference type="AlphaFoldDB" id="A0A1I8Q4W3"/>
<evidence type="ECO:0000313" key="12">
    <source>
        <dbReference type="EnsemblMetazoa" id="SCAU013932-PA"/>
    </source>
</evidence>
<evidence type="ECO:0000256" key="2">
    <source>
        <dbReference type="ARBA" id="ARBA00005988"/>
    </source>
</evidence>
<dbReference type="FunFam" id="3.40.630.10:FF:000084">
    <property type="entry name" value="Carboxypeptidase B2"/>
    <property type="match status" value="1"/>
</dbReference>
<protein>
    <recommendedName>
        <fullName evidence="11">Peptidase M14 domain-containing protein</fullName>
    </recommendedName>
</protein>
<gene>
    <name evidence="12" type="primary">106088956</name>
</gene>
<dbReference type="KEGG" id="scac:106088956"/>
<keyword evidence="13" id="KW-1185">Reference proteome</keyword>
<evidence type="ECO:0000256" key="4">
    <source>
        <dbReference type="ARBA" id="ARBA00022670"/>
    </source>
</evidence>
<feature type="active site" description="Proton donor/acceptor" evidence="10">
    <location>
        <position position="405"/>
    </location>
</feature>
<dbReference type="GO" id="GO:0005615">
    <property type="term" value="C:extracellular space"/>
    <property type="evidence" value="ECO:0007669"/>
    <property type="project" value="TreeGrafter"/>
</dbReference>
<evidence type="ECO:0000256" key="3">
    <source>
        <dbReference type="ARBA" id="ARBA00022645"/>
    </source>
</evidence>
<keyword evidence="4" id="KW-0645">Protease</keyword>
<dbReference type="OrthoDB" id="3626597at2759"/>
<dbReference type="InterPro" id="IPR000834">
    <property type="entry name" value="Peptidase_M14"/>
</dbReference>
<keyword evidence="3" id="KW-0121">Carboxypeptidase</keyword>
<sequence length="439" mass="50276">MLKVSCSSCSHFKMRSQFIFAIIVVLVGSTVASNLAGYEGYNKYTIFHDREEAFNYMVELQTQDVDLDFWLLSRNMSIVSVSPIMQPIFEERLHELGVTYQAKPLMEEMRLFNETISSSNESDCEGSHCERSRTRRQARGFFAHFPRYTEILGFMSALSHRYPQYCRYESLGRSSEGRHLAVLSISLNSRVRQRRVAYIQAGTHGREWITPLSVLYFANEILTNIRAFQRVLSDVELYLLPLVNPDGYEYSFTNDRFWRKNRHRYPGRSCVGVDINRNFPNNWNARGASQNLCSEVFSGTSPASEPETAAISRYLEYNRNRVKLSLDVHSFGKFIFYPFGYARNAFAPTRGFLHQVALRAASQIAKYRGTTYNVGTSANILYEASGGLDDYAYGNLGIPMSFTLELPGDNFQVANSDIIHICKETFAGFVEFVRHVSLY</sequence>
<dbReference type="SUPFAM" id="SSF53187">
    <property type="entry name" value="Zn-dependent exopeptidases"/>
    <property type="match status" value="1"/>
</dbReference>
<comment type="cofactor">
    <cofactor evidence="1">
        <name>Zn(2+)</name>
        <dbReference type="ChEBI" id="CHEBI:29105"/>
    </cofactor>
</comment>
<dbReference type="PROSITE" id="PS52035">
    <property type="entry name" value="PEPTIDASE_M14"/>
    <property type="match status" value="1"/>
</dbReference>
<feature type="domain" description="Peptidase M14" evidence="11">
    <location>
        <begin position="144"/>
        <end position="436"/>
    </location>
</feature>
<dbReference type="PANTHER" id="PTHR11705:SF91">
    <property type="entry name" value="FI01817P-RELATED"/>
    <property type="match status" value="1"/>
</dbReference>
<dbReference type="SMART" id="SM00631">
    <property type="entry name" value="Zn_pept"/>
    <property type="match status" value="1"/>
</dbReference>
<dbReference type="GO" id="GO:0004181">
    <property type="term" value="F:metallocarboxypeptidase activity"/>
    <property type="evidence" value="ECO:0007669"/>
    <property type="project" value="InterPro"/>
</dbReference>
<keyword evidence="6" id="KW-0732">Signal</keyword>